<dbReference type="PROSITE" id="PS50002">
    <property type="entry name" value="SH3"/>
    <property type="match status" value="1"/>
</dbReference>
<accession>A0A9Q0XZ92</accession>
<dbReference type="GO" id="GO:0007229">
    <property type="term" value="P:integrin-mediated signaling pathway"/>
    <property type="evidence" value="ECO:0007669"/>
    <property type="project" value="InterPro"/>
</dbReference>
<dbReference type="OrthoDB" id="9396701at2759"/>
<feature type="region of interest" description="Disordered" evidence="4">
    <location>
        <begin position="1"/>
        <end position="68"/>
    </location>
</feature>
<evidence type="ECO:0000313" key="7">
    <source>
        <dbReference type="Proteomes" id="UP001142489"/>
    </source>
</evidence>
<evidence type="ECO:0000256" key="4">
    <source>
        <dbReference type="SAM" id="MobiDB-lite"/>
    </source>
</evidence>
<dbReference type="InterPro" id="IPR029294">
    <property type="entry name" value="hSH3"/>
</dbReference>
<evidence type="ECO:0000256" key="1">
    <source>
        <dbReference type="ARBA" id="ARBA00022443"/>
    </source>
</evidence>
<sequence>MIEDNGNSSGSSLKQTGKESGDSDVYDDVEPTDFPPPPKEFSLGINSKSLGFGKANSEDRDSQKLKKMEKEEKEFRKKFKYEGDIEVLYTTTIFRAPSSKKRGSKDLPVKPGELVDVIKNVDETRVLCRNEEGKYGYVRRSCIADEDDDIYDDIADGCIYDND</sequence>
<keyword evidence="1 3" id="KW-0728">SH3 domain</keyword>
<dbReference type="SUPFAM" id="SSF50044">
    <property type="entry name" value="SH3-domain"/>
    <property type="match status" value="1"/>
</dbReference>
<dbReference type="InterPro" id="IPR036028">
    <property type="entry name" value="SH3-like_dom_sf"/>
</dbReference>
<dbReference type="Pfam" id="PF14603">
    <property type="entry name" value="hSH3"/>
    <property type="match status" value="1"/>
</dbReference>
<protein>
    <recommendedName>
        <fullName evidence="5">SH3 domain-containing protein</fullName>
    </recommendedName>
</protein>
<evidence type="ECO:0000313" key="6">
    <source>
        <dbReference type="EMBL" id="KAJ7335037.1"/>
    </source>
</evidence>
<dbReference type="PANTHER" id="PTHR16830">
    <property type="entry name" value="SH2 CONTAINING ADAPTOR PRAM-1 RELATED"/>
    <property type="match status" value="1"/>
</dbReference>
<evidence type="ECO:0000259" key="5">
    <source>
        <dbReference type="PROSITE" id="PS50002"/>
    </source>
</evidence>
<comment type="caution">
    <text evidence="6">The sequence shown here is derived from an EMBL/GenBank/DDBJ whole genome shotgun (WGS) entry which is preliminary data.</text>
</comment>
<dbReference type="InterPro" id="IPR001452">
    <property type="entry name" value="SH3_domain"/>
</dbReference>
<feature type="compositionally biased region" description="Polar residues" evidence="4">
    <location>
        <begin position="1"/>
        <end position="15"/>
    </location>
</feature>
<feature type="compositionally biased region" description="Basic and acidic residues" evidence="4">
    <location>
        <begin position="56"/>
        <end position="68"/>
    </location>
</feature>
<dbReference type="EMBL" id="JAPFRF010000004">
    <property type="protein sequence ID" value="KAJ7335037.1"/>
    <property type="molecule type" value="Genomic_DNA"/>
</dbReference>
<dbReference type="GO" id="GO:0072659">
    <property type="term" value="P:protein localization to plasma membrane"/>
    <property type="evidence" value="ECO:0007669"/>
    <property type="project" value="TreeGrafter"/>
</dbReference>
<dbReference type="InterPro" id="IPR043443">
    <property type="entry name" value="FYB1/2-like"/>
</dbReference>
<evidence type="ECO:0000256" key="2">
    <source>
        <dbReference type="ARBA" id="ARBA00022553"/>
    </source>
</evidence>
<keyword evidence="7" id="KW-1185">Reference proteome</keyword>
<reference evidence="6" key="1">
    <citation type="journal article" date="2023" name="DNA Res.">
        <title>Chromosome-level genome assembly of Phrynocephalus forsythii using third-generation DNA sequencing and Hi-C analysis.</title>
        <authorList>
            <person name="Qi Y."/>
            <person name="Zhao W."/>
            <person name="Zhao Y."/>
            <person name="Niu C."/>
            <person name="Cao S."/>
            <person name="Zhang Y."/>
        </authorList>
    </citation>
    <scope>NUCLEOTIDE SEQUENCE</scope>
    <source>
        <tissue evidence="6">Muscle</tissue>
    </source>
</reference>
<dbReference type="Proteomes" id="UP001142489">
    <property type="component" value="Unassembled WGS sequence"/>
</dbReference>
<name>A0A9Q0XZ92_9SAUR</name>
<feature type="domain" description="SH3" evidence="5">
    <location>
        <begin position="70"/>
        <end position="148"/>
    </location>
</feature>
<gene>
    <name evidence="6" type="ORF">JRQ81_012978</name>
</gene>
<evidence type="ECO:0000256" key="3">
    <source>
        <dbReference type="PROSITE-ProRule" id="PRU00192"/>
    </source>
</evidence>
<dbReference type="FunFam" id="2.30.30.40:FF:000156">
    <property type="entry name" value="FYN-binding protein-like isoform X1"/>
    <property type="match status" value="1"/>
</dbReference>
<dbReference type="GO" id="GO:0005886">
    <property type="term" value="C:plasma membrane"/>
    <property type="evidence" value="ECO:0007669"/>
    <property type="project" value="InterPro"/>
</dbReference>
<feature type="compositionally biased region" description="Acidic residues" evidence="4">
    <location>
        <begin position="22"/>
        <end position="31"/>
    </location>
</feature>
<organism evidence="6 7">
    <name type="scientific">Phrynocephalus forsythii</name>
    <dbReference type="NCBI Taxonomy" id="171643"/>
    <lineage>
        <taxon>Eukaryota</taxon>
        <taxon>Metazoa</taxon>
        <taxon>Chordata</taxon>
        <taxon>Craniata</taxon>
        <taxon>Vertebrata</taxon>
        <taxon>Euteleostomi</taxon>
        <taxon>Lepidosauria</taxon>
        <taxon>Squamata</taxon>
        <taxon>Bifurcata</taxon>
        <taxon>Unidentata</taxon>
        <taxon>Episquamata</taxon>
        <taxon>Toxicofera</taxon>
        <taxon>Iguania</taxon>
        <taxon>Acrodonta</taxon>
        <taxon>Agamidae</taxon>
        <taxon>Agaminae</taxon>
        <taxon>Phrynocephalus</taxon>
    </lineage>
</organism>
<dbReference type="AlphaFoldDB" id="A0A9Q0XZ92"/>
<dbReference type="GO" id="GO:0050852">
    <property type="term" value="P:T cell receptor signaling pathway"/>
    <property type="evidence" value="ECO:0007669"/>
    <property type="project" value="TreeGrafter"/>
</dbReference>
<keyword evidence="2" id="KW-0597">Phosphoprotein</keyword>
<dbReference type="PANTHER" id="PTHR16830:SF13">
    <property type="entry name" value="FYN-BINDING PROTEIN 1"/>
    <property type="match status" value="1"/>
</dbReference>
<proteinExistence type="predicted"/>
<dbReference type="Gene3D" id="2.30.30.40">
    <property type="entry name" value="SH3 Domains"/>
    <property type="match status" value="1"/>
</dbReference>